<comment type="caution">
    <text evidence="2">The sequence shown here is derived from an EMBL/GenBank/DDBJ whole genome shotgun (WGS) entry which is preliminary data.</text>
</comment>
<dbReference type="RefSeq" id="WP_311580759.1">
    <property type="nucleotide sequence ID" value="NZ_JAVRFH010000048.1"/>
</dbReference>
<feature type="compositionally biased region" description="Pro residues" evidence="1">
    <location>
        <begin position="60"/>
        <end position="69"/>
    </location>
</feature>
<organism evidence="2 3">
    <name type="scientific">Streptomyces lancefieldiae</name>
    <dbReference type="NCBI Taxonomy" id="3075520"/>
    <lineage>
        <taxon>Bacteria</taxon>
        <taxon>Bacillati</taxon>
        <taxon>Actinomycetota</taxon>
        <taxon>Actinomycetes</taxon>
        <taxon>Kitasatosporales</taxon>
        <taxon>Streptomycetaceae</taxon>
        <taxon>Streptomyces</taxon>
    </lineage>
</organism>
<evidence type="ECO:0000313" key="2">
    <source>
        <dbReference type="EMBL" id="MDT0614894.1"/>
    </source>
</evidence>
<dbReference type="Proteomes" id="UP001180724">
    <property type="component" value="Unassembled WGS sequence"/>
</dbReference>
<reference evidence="2" key="1">
    <citation type="submission" date="2024-05" db="EMBL/GenBank/DDBJ databases">
        <title>30 novel species of actinomycetes from the DSMZ collection.</title>
        <authorList>
            <person name="Nouioui I."/>
        </authorList>
    </citation>
    <scope>NUCLEOTIDE SEQUENCE</scope>
    <source>
        <strain evidence="2">DSM 40712</strain>
    </source>
</reference>
<evidence type="ECO:0000313" key="3">
    <source>
        <dbReference type="Proteomes" id="UP001180724"/>
    </source>
</evidence>
<proteinExistence type="predicted"/>
<gene>
    <name evidence="2" type="ORF">RM812_32500</name>
</gene>
<feature type="region of interest" description="Disordered" evidence="1">
    <location>
        <begin position="52"/>
        <end position="71"/>
    </location>
</feature>
<sequence>MAAWGYDEGNAEHLIAAIAESMRLAMARYDVSVPDLDIDSARYELEYWIGGESATERPTPGSPDWPAPTGPHASSWQRLFIHADLEQVRVTVATVDEVLTDLLAVTSDRHPNSPTTFGAALKEYTNPVTGARFFSLS</sequence>
<keyword evidence="3" id="KW-1185">Reference proteome</keyword>
<name>A0ABU3AXZ5_9ACTN</name>
<dbReference type="EMBL" id="JAVRFH010000048">
    <property type="protein sequence ID" value="MDT0614894.1"/>
    <property type="molecule type" value="Genomic_DNA"/>
</dbReference>
<protein>
    <submittedName>
        <fullName evidence="2">Uncharacterized protein</fullName>
    </submittedName>
</protein>
<accession>A0ABU3AXZ5</accession>
<evidence type="ECO:0000256" key="1">
    <source>
        <dbReference type="SAM" id="MobiDB-lite"/>
    </source>
</evidence>